<dbReference type="CDD" id="cd00637">
    <property type="entry name" value="7tm_classA_rhodopsin-like"/>
    <property type="match status" value="1"/>
</dbReference>
<name>A0A8J2JSB2_9HEXA</name>
<evidence type="ECO:0000256" key="3">
    <source>
        <dbReference type="ARBA" id="ARBA00022692"/>
    </source>
</evidence>
<keyword evidence="4 9" id="KW-1133">Transmembrane helix</keyword>
<feature type="transmembrane region" description="Helical" evidence="9">
    <location>
        <begin position="46"/>
        <end position="73"/>
    </location>
</feature>
<comment type="caution">
    <text evidence="11">The sequence shown here is derived from an EMBL/GenBank/DDBJ whole genome shotgun (WGS) entry which is preliminary data.</text>
</comment>
<reference evidence="11" key="1">
    <citation type="submission" date="2021-06" db="EMBL/GenBank/DDBJ databases">
        <authorList>
            <person name="Hodson N. C."/>
            <person name="Mongue J. A."/>
            <person name="Jaron S. K."/>
        </authorList>
    </citation>
    <scope>NUCLEOTIDE SEQUENCE</scope>
</reference>
<keyword evidence="8" id="KW-0807">Transducer</keyword>
<gene>
    <name evidence="11" type="ORF">AFUS01_LOCUS3646</name>
</gene>
<dbReference type="AlphaFoldDB" id="A0A8J2JSB2"/>
<accession>A0A8J2JSB2</accession>
<evidence type="ECO:0000256" key="7">
    <source>
        <dbReference type="ARBA" id="ARBA00023170"/>
    </source>
</evidence>
<keyword evidence="12" id="KW-1185">Reference proteome</keyword>
<dbReference type="PANTHER" id="PTHR45695:SF9">
    <property type="entry name" value="LEUCOKININ RECEPTOR"/>
    <property type="match status" value="1"/>
</dbReference>
<proteinExistence type="inferred from homology"/>
<evidence type="ECO:0000256" key="4">
    <source>
        <dbReference type="ARBA" id="ARBA00022989"/>
    </source>
</evidence>
<feature type="transmembrane region" description="Helical" evidence="9">
    <location>
        <begin position="85"/>
        <end position="109"/>
    </location>
</feature>
<keyword evidence="7" id="KW-0675">Receptor</keyword>
<dbReference type="Proteomes" id="UP000708208">
    <property type="component" value="Unassembled WGS sequence"/>
</dbReference>
<dbReference type="PROSITE" id="PS50262">
    <property type="entry name" value="G_PROTEIN_RECEP_F1_2"/>
    <property type="match status" value="1"/>
</dbReference>
<comment type="similarity">
    <text evidence="2">Belongs to the G-protein coupled receptor 1 family.</text>
</comment>
<organism evidence="11 12">
    <name type="scientific">Allacma fusca</name>
    <dbReference type="NCBI Taxonomy" id="39272"/>
    <lineage>
        <taxon>Eukaryota</taxon>
        <taxon>Metazoa</taxon>
        <taxon>Ecdysozoa</taxon>
        <taxon>Arthropoda</taxon>
        <taxon>Hexapoda</taxon>
        <taxon>Collembola</taxon>
        <taxon>Symphypleona</taxon>
        <taxon>Sminthuridae</taxon>
        <taxon>Allacma</taxon>
    </lineage>
</organism>
<dbReference type="GO" id="GO:0004930">
    <property type="term" value="F:G protein-coupled receptor activity"/>
    <property type="evidence" value="ECO:0007669"/>
    <property type="project" value="UniProtKB-KW"/>
</dbReference>
<protein>
    <recommendedName>
        <fullName evidence="10">G-protein coupled receptors family 1 profile domain-containing protein</fullName>
    </recommendedName>
</protein>
<evidence type="ECO:0000256" key="8">
    <source>
        <dbReference type="ARBA" id="ARBA00023224"/>
    </source>
</evidence>
<feature type="transmembrane region" description="Helical" evidence="9">
    <location>
        <begin position="298"/>
        <end position="322"/>
    </location>
</feature>
<evidence type="ECO:0000256" key="1">
    <source>
        <dbReference type="ARBA" id="ARBA00004141"/>
    </source>
</evidence>
<feature type="transmembrane region" description="Helical" evidence="9">
    <location>
        <begin position="168"/>
        <end position="192"/>
    </location>
</feature>
<comment type="subcellular location">
    <subcellularLocation>
        <location evidence="1">Membrane</location>
        <topology evidence="1">Multi-pass membrane protein</topology>
    </subcellularLocation>
</comment>
<dbReference type="Pfam" id="PF00001">
    <property type="entry name" value="7tm_1"/>
    <property type="match status" value="1"/>
</dbReference>
<dbReference type="GO" id="GO:0005886">
    <property type="term" value="C:plasma membrane"/>
    <property type="evidence" value="ECO:0007669"/>
    <property type="project" value="TreeGrafter"/>
</dbReference>
<keyword evidence="3 9" id="KW-0812">Transmembrane</keyword>
<evidence type="ECO:0000259" key="10">
    <source>
        <dbReference type="PROSITE" id="PS50262"/>
    </source>
</evidence>
<dbReference type="OrthoDB" id="5957382at2759"/>
<evidence type="ECO:0000256" key="5">
    <source>
        <dbReference type="ARBA" id="ARBA00023040"/>
    </source>
</evidence>
<dbReference type="InterPro" id="IPR000276">
    <property type="entry name" value="GPCR_Rhodpsn"/>
</dbReference>
<evidence type="ECO:0000313" key="11">
    <source>
        <dbReference type="EMBL" id="CAG7692400.1"/>
    </source>
</evidence>
<feature type="domain" description="G-protein coupled receptors family 1 profile" evidence="10">
    <location>
        <begin position="65"/>
        <end position="356"/>
    </location>
</feature>
<dbReference type="SUPFAM" id="SSF81321">
    <property type="entry name" value="Family A G protein-coupled receptor-like"/>
    <property type="match status" value="1"/>
</dbReference>
<evidence type="ECO:0000256" key="9">
    <source>
        <dbReference type="SAM" id="Phobius"/>
    </source>
</evidence>
<dbReference type="InterPro" id="IPR017452">
    <property type="entry name" value="GPCR_Rhodpsn_7TM"/>
</dbReference>
<keyword evidence="6 9" id="KW-0472">Membrane</keyword>
<feature type="transmembrane region" description="Helical" evidence="9">
    <location>
        <begin position="129"/>
        <end position="147"/>
    </location>
</feature>
<dbReference type="EMBL" id="CAJVCH010022002">
    <property type="protein sequence ID" value="CAG7692400.1"/>
    <property type="molecule type" value="Genomic_DNA"/>
</dbReference>
<feature type="transmembrane region" description="Helical" evidence="9">
    <location>
        <begin position="228"/>
        <end position="256"/>
    </location>
</feature>
<sequence>MADISVLGLFISRVVASSYSLEPRNTEILPPKFKFKEWQVPQMPEIATAFLVAGNILILIFAFCGNSAAIIVCLRSKFPRPTTKFYLISLATSDFVHAGLVTVSALGSLTDKYHSWVLGEFMCTITDFMQQWTLLTNCSCLIAIAIDRYWAVVRGLKPPCLPPWITKFLSYVAMTCTWLIPIALSGHLLTYYKREPYWVYEFDGEEWVSDNATYYLCYKPNYNKTADMIYYIVLGSFFTALLAVFLFSYISILVFVRKNFRHVPGDPCPASTAGSEQGTRKITGTSFPKRRNRRTAHVLAVLISIFLITRLPLWIFNLMIFIDQETFGTTQNSYLVIQSSLQLLSCLKSAVNPFIYVIWNDALRSAGNSVNNTSQGKSNFGCCGRSDSFHHLSVKRLWGKFRRKTPTSYDFTGQSRITPVSTCTQKYYTSDKNETGIKTTTLDPSFFRTGDSDF</sequence>
<evidence type="ECO:0000256" key="2">
    <source>
        <dbReference type="ARBA" id="ARBA00010663"/>
    </source>
</evidence>
<evidence type="ECO:0000256" key="6">
    <source>
        <dbReference type="ARBA" id="ARBA00023136"/>
    </source>
</evidence>
<keyword evidence="5" id="KW-0297">G-protein coupled receptor</keyword>
<dbReference type="PROSITE" id="PS00237">
    <property type="entry name" value="G_PROTEIN_RECEP_F1_1"/>
    <property type="match status" value="1"/>
</dbReference>
<dbReference type="PANTHER" id="PTHR45695">
    <property type="entry name" value="LEUCOKININ RECEPTOR-RELATED"/>
    <property type="match status" value="1"/>
</dbReference>
<evidence type="ECO:0000313" key="12">
    <source>
        <dbReference type="Proteomes" id="UP000708208"/>
    </source>
</evidence>